<dbReference type="AlphaFoldDB" id="X1F5U5"/>
<proteinExistence type="predicted"/>
<gene>
    <name evidence="1" type="ORF">S03H2_05717</name>
</gene>
<name>X1F5U5_9ZZZZ</name>
<comment type="caution">
    <text evidence="1">The sequence shown here is derived from an EMBL/GenBank/DDBJ whole genome shotgun (WGS) entry which is preliminary data.</text>
</comment>
<evidence type="ECO:0000313" key="1">
    <source>
        <dbReference type="EMBL" id="GAH27945.1"/>
    </source>
</evidence>
<accession>X1F5U5</accession>
<reference evidence="1" key="1">
    <citation type="journal article" date="2014" name="Front. Microbiol.">
        <title>High frequency of phylogenetically diverse reductive dehalogenase-homologous genes in deep subseafloor sedimentary metagenomes.</title>
        <authorList>
            <person name="Kawai M."/>
            <person name="Futagami T."/>
            <person name="Toyoda A."/>
            <person name="Takaki Y."/>
            <person name="Nishi S."/>
            <person name="Hori S."/>
            <person name="Arai W."/>
            <person name="Tsubouchi T."/>
            <person name="Morono Y."/>
            <person name="Uchiyama I."/>
            <person name="Ito T."/>
            <person name="Fujiyama A."/>
            <person name="Inagaki F."/>
            <person name="Takami H."/>
        </authorList>
    </citation>
    <scope>NUCLEOTIDE SEQUENCE</scope>
    <source>
        <strain evidence="1">Expedition CK06-06</strain>
    </source>
</reference>
<feature type="non-terminal residue" evidence="1">
    <location>
        <position position="1"/>
    </location>
</feature>
<protein>
    <submittedName>
        <fullName evidence="1">Uncharacterized protein</fullName>
    </submittedName>
</protein>
<dbReference type="EMBL" id="BARU01002417">
    <property type="protein sequence ID" value="GAH27945.1"/>
    <property type="molecule type" value="Genomic_DNA"/>
</dbReference>
<sequence length="165" mass="18774">LEETWSQGLVICYNPSALYPIPRDYFVDAAQHYLENGVLKTDTPKFHPFASTTLITLMDDDDLNPAEETGRSIGSLLKSEFDKLNPSRHPMAVVISEEKQWFADRDRNILGVVIKDKVDDDWLYILLGRDERAVFRAIDIGSSIKSRNEARRLLLSAMENFLLSG</sequence>
<organism evidence="1">
    <name type="scientific">marine sediment metagenome</name>
    <dbReference type="NCBI Taxonomy" id="412755"/>
    <lineage>
        <taxon>unclassified sequences</taxon>
        <taxon>metagenomes</taxon>
        <taxon>ecological metagenomes</taxon>
    </lineage>
</organism>